<dbReference type="PROSITE" id="PS50885">
    <property type="entry name" value="HAMP"/>
    <property type="match status" value="1"/>
</dbReference>
<dbReference type="InterPro" id="IPR003661">
    <property type="entry name" value="HisK_dim/P_dom"/>
</dbReference>
<keyword evidence="5" id="KW-0597">Phosphoprotein</keyword>
<feature type="domain" description="Histidine kinase" evidence="13">
    <location>
        <begin position="389"/>
        <end position="594"/>
    </location>
</feature>
<dbReference type="PROSITE" id="PS50109">
    <property type="entry name" value="HIS_KIN"/>
    <property type="match status" value="1"/>
</dbReference>
<dbReference type="InterPro" id="IPR036890">
    <property type="entry name" value="HATPase_C_sf"/>
</dbReference>
<dbReference type="CDD" id="cd06225">
    <property type="entry name" value="HAMP"/>
    <property type="match status" value="1"/>
</dbReference>
<feature type="domain" description="HAMP" evidence="14">
    <location>
        <begin position="208"/>
        <end position="260"/>
    </location>
</feature>
<evidence type="ECO:0000256" key="8">
    <source>
        <dbReference type="ARBA" id="ARBA00022777"/>
    </source>
</evidence>
<dbReference type="PANTHER" id="PTHR43065">
    <property type="entry name" value="SENSOR HISTIDINE KINASE"/>
    <property type="match status" value="1"/>
</dbReference>
<keyword evidence="10" id="KW-0902">Two-component regulatory system</keyword>
<dbReference type="PANTHER" id="PTHR43065:SF10">
    <property type="entry name" value="PEROXIDE STRESS-ACTIVATED HISTIDINE KINASE MAK3"/>
    <property type="match status" value="1"/>
</dbReference>
<evidence type="ECO:0000313" key="15">
    <source>
        <dbReference type="EMBL" id="KHF39980.1"/>
    </source>
</evidence>
<comment type="caution">
    <text evidence="15">The sequence shown here is derived from an EMBL/GenBank/DDBJ whole genome shotgun (WGS) entry which is preliminary data.</text>
</comment>
<dbReference type="EC" id="2.7.13.3" evidence="3"/>
<sequence>MIRFFKKISFRSKILTILLLTTILLSSFSFILIQSIEQISKVNNEINEQNIPELVWISYWEDELHIKGYIVEQFLLNDLCCDLVDTYNSVVITTQNHLLSDHNAVPPESIEYLKTEMDLLDFKVNNYVQGLLSYGDPVAIRNYIEKQFLPHHSDITNELERAKESVLVSLTDHSNHVSSIINKSLYLLLFLTIGTIIISFVSAYRLSGSLTKPLEAMVQKVDRIANGEYGLTIQTREQIEFQQLTASINQMSTKLKDSFHTILLDKIFREQILNSLPVGIITVDEKTKQVTYNYAANQLLKKDNPDYERRNHMFWDILDSKKIIKNVKVPYHSLQSEHSLLVSQSELRDQHANIIGRIFYFVDITETEELEKRIHQSEKLALIGELAAGAAHEIRNPLAVIDGFVSLMNQSLSEADNNKFHMQLLMKELKRINSIIEELLLLTKPSAPVLNEILLEDAINEILPLIKQSVVSHKVEITTDLEPIPLQLDTKQMKQVFHNLIRNSIEALGNQGKISIYSKIVGDDYHVFIEDNGPGIPFEIQKVVFDPFLTSKENGTGLGLTIVQRIIDNHHGKIKLLSTSPKGTVFRMTLPMKKIKERDTN</sequence>
<keyword evidence="16" id="KW-1185">Reference proteome</keyword>
<keyword evidence="4" id="KW-1003">Cell membrane</keyword>
<dbReference type="GO" id="GO:0005886">
    <property type="term" value="C:plasma membrane"/>
    <property type="evidence" value="ECO:0007669"/>
    <property type="project" value="UniProtKB-SubCell"/>
</dbReference>
<dbReference type="InterPro" id="IPR036097">
    <property type="entry name" value="HisK_dim/P_sf"/>
</dbReference>
<dbReference type="Gene3D" id="6.10.340.10">
    <property type="match status" value="1"/>
</dbReference>
<evidence type="ECO:0000256" key="10">
    <source>
        <dbReference type="ARBA" id="ARBA00023012"/>
    </source>
</evidence>
<keyword evidence="7" id="KW-0547">Nucleotide-binding</keyword>
<dbReference type="GO" id="GO:0005524">
    <property type="term" value="F:ATP binding"/>
    <property type="evidence" value="ECO:0007669"/>
    <property type="project" value="UniProtKB-KW"/>
</dbReference>
<dbReference type="SUPFAM" id="SSF158472">
    <property type="entry name" value="HAMP domain-like"/>
    <property type="match status" value="1"/>
</dbReference>
<gene>
    <name evidence="15" type="ORF">LQ50_11865</name>
</gene>
<keyword evidence="12" id="KW-0812">Transmembrane</keyword>
<dbReference type="Gene3D" id="1.10.287.130">
    <property type="match status" value="1"/>
</dbReference>
<dbReference type="EMBL" id="JRJU01000013">
    <property type="protein sequence ID" value="KHF39980.1"/>
    <property type="molecule type" value="Genomic_DNA"/>
</dbReference>
<dbReference type="SMART" id="SM00387">
    <property type="entry name" value="HATPase_c"/>
    <property type="match status" value="1"/>
</dbReference>
<dbReference type="InterPro" id="IPR003594">
    <property type="entry name" value="HATPase_dom"/>
</dbReference>
<dbReference type="Gene3D" id="3.30.565.10">
    <property type="entry name" value="Histidine kinase-like ATPase, C-terminal domain"/>
    <property type="match status" value="1"/>
</dbReference>
<keyword evidence="8 15" id="KW-0418">Kinase</keyword>
<evidence type="ECO:0000256" key="9">
    <source>
        <dbReference type="ARBA" id="ARBA00022840"/>
    </source>
</evidence>
<name>A0A0B0IFA8_9BACI</name>
<keyword evidence="6" id="KW-0808">Transferase</keyword>
<dbReference type="Pfam" id="PF02518">
    <property type="entry name" value="HATPase_c"/>
    <property type="match status" value="1"/>
</dbReference>
<keyword evidence="12" id="KW-1133">Transmembrane helix</keyword>
<evidence type="ECO:0000259" key="13">
    <source>
        <dbReference type="PROSITE" id="PS50109"/>
    </source>
</evidence>
<reference evidence="15 16" key="1">
    <citation type="submission" date="2014-09" db="EMBL/GenBank/DDBJ databases">
        <title>Genome sequencing and annotation of Bacillus Okhensis strain Kh10-101T.</title>
        <authorList>
            <person name="Prakash J.S."/>
        </authorList>
    </citation>
    <scope>NUCLEOTIDE SEQUENCE [LARGE SCALE GENOMIC DNA]</scope>
    <source>
        <strain evidence="16">Kh10-101T</strain>
    </source>
</reference>
<evidence type="ECO:0000256" key="11">
    <source>
        <dbReference type="ARBA" id="ARBA00023136"/>
    </source>
</evidence>
<dbReference type="Proteomes" id="UP000030832">
    <property type="component" value="Unassembled WGS sequence"/>
</dbReference>
<comment type="subcellular location">
    <subcellularLocation>
        <location evidence="2">Cell membrane</location>
        <topology evidence="2">Multi-pass membrane protein</topology>
    </subcellularLocation>
</comment>
<accession>A0A0B0IFA8</accession>
<dbReference type="InterPro" id="IPR003660">
    <property type="entry name" value="HAMP_dom"/>
</dbReference>
<keyword evidence="11 12" id="KW-0472">Membrane</keyword>
<dbReference type="SMART" id="SM00388">
    <property type="entry name" value="HisKA"/>
    <property type="match status" value="1"/>
</dbReference>
<dbReference type="PRINTS" id="PR00344">
    <property type="entry name" value="BCTRLSENSOR"/>
</dbReference>
<dbReference type="GO" id="GO:0000155">
    <property type="term" value="F:phosphorelay sensor kinase activity"/>
    <property type="evidence" value="ECO:0007669"/>
    <property type="project" value="InterPro"/>
</dbReference>
<evidence type="ECO:0000256" key="5">
    <source>
        <dbReference type="ARBA" id="ARBA00022553"/>
    </source>
</evidence>
<dbReference type="AlphaFoldDB" id="A0A0B0IFA8"/>
<comment type="catalytic activity">
    <reaction evidence="1">
        <text>ATP + protein L-histidine = ADP + protein N-phospho-L-histidine.</text>
        <dbReference type="EC" id="2.7.13.3"/>
    </reaction>
</comment>
<dbReference type="Pfam" id="PF00512">
    <property type="entry name" value="HisKA"/>
    <property type="match status" value="1"/>
</dbReference>
<dbReference type="InterPro" id="IPR005467">
    <property type="entry name" value="His_kinase_dom"/>
</dbReference>
<dbReference type="CDD" id="cd00082">
    <property type="entry name" value="HisKA"/>
    <property type="match status" value="1"/>
</dbReference>
<protein>
    <recommendedName>
        <fullName evidence="3">histidine kinase</fullName>
        <ecNumber evidence="3">2.7.13.3</ecNumber>
    </recommendedName>
</protein>
<evidence type="ECO:0000256" key="2">
    <source>
        <dbReference type="ARBA" id="ARBA00004651"/>
    </source>
</evidence>
<feature type="transmembrane region" description="Helical" evidence="12">
    <location>
        <begin position="185"/>
        <end position="204"/>
    </location>
</feature>
<organism evidence="15 16">
    <name type="scientific">Halalkalibacter okhensis</name>
    <dbReference type="NCBI Taxonomy" id="333138"/>
    <lineage>
        <taxon>Bacteria</taxon>
        <taxon>Bacillati</taxon>
        <taxon>Bacillota</taxon>
        <taxon>Bacilli</taxon>
        <taxon>Bacillales</taxon>
        <taxon>Bacillaceae</taxon>
        <taxon>Halalkalibacter</taxon>
    </lineage>
</organism>
<dbReference type="Pfam" id="PF00672">
    <property type="entry name" value="HAMP"/>
    <property type="match status" value="1"/>
</dbReference>
<dbReference type="STRING" id="333138.LQ50_11865"/>
<dbReference type="SUPFAM" id="SSF55874">
    <property type="entry name" value="ATPase domain of HSP90 chaperone/DNA topoisomerase II/histidine kinase"/>
    <property type="match status" value="1"/>
</dbReference>
<dbReference type="SUPFAM" id="SSF47384">
    <property type="entry name" value="Homodimeric domain of signal transducing histidine kinase"/>
    <property type="match status" value="1"/>
</dbReference>
<evidence type="ECO:0000256" key="12">
    <source>
        <dbReference type="SAM" id="Phobius"/>
    </source>
</evidence>
<evidence type="ECO:0000256" key="3">
    <source>
        <dbReference type="ARBA" id="ARBA00012438"/>
    </source>
</evidence>
<evidence type="ECO:0000256" key="4">
    <source>
        <dbReference type="ARBA" id="ARBA00022475"/>
    </source>
</evidence>
<dbReference type="RefSeq" id="WP_034629115.1">
    <property type="nucleotide sequence ID" value="NZ_JRJU01000013.1"/>
</dbReference>
<proteinExistence type="predicted"/>
<dbReference type="OrthoDB" id="9815750at2"/>
<evidence type="ECO:0000313" key="16">
    <source>
        <dbReference type="Proteomes" id="UP000030832"/>
    </source>
</evidence>
<keyword evidence="9" id="KW-0067">ATP-binding</keyword>
<dbReference type="CDD" id="cd00075">
    <property type="entry name" value="HATPase"/>
    <property type="match status" value="1"/>
</dbReference>
<dbReference type="InterPro" id="IPR004358">
    <property type="entry name" value="Sig_transdc_His_kin-like_C"/>
</dbReference>
<dbReference type="SMART" id="SM00304">
    <property type="entry name" value="HAMP"/>
    <property type="match status" value="1"/>
</dbReference>
<evidence type="ECO:0000256" key="6">
    <source>
        <dbReference type="ARBA" id="ARBA00022679"/>
    </source>
</evidence>
<evidence type="ECO:0000256" key="7">
    <source>
        <dbReference type="ARBA" id="ARBA00022741"/>
    </source>
</evidence>
<dbReference type="Gene3D" id="3.30.450.20">
    <property type="entry name" value="PAS domain"/>
    <property type="match status" value="1"/>
</dbReference>
<dbReference type="eggNOG" id="COG5000">
    <property type="taxonomic scope" value="Bacteria"/>
</dbReference>
<evidence type="ECO:0000259" key="14">
    <source>
        <dbReference type="PROSITE" id="PS50885"/>
    </source>
</evidence>
<evidence type="ECO:0000256" key="1">
    <source>
        <dbReference type="ARBA" id="ARBA00000085"/>
    </source>
</evidence>